<comment type="similarity">
    <text evidence="1">Belongs to the small GTPase superfamily. Rab family.</text>
</comment>
<dbReference type="PROSITE" id="PS51419">
    <property type="entry name" value="RAB"/>
    <property type="match status" value="1"/>
</dbReference>
<gene>
    <name evidence="7" type="ORF">G6F50_007887</name>
</gene>
<feature type="compositionally biased region" description="Polar residues" evidence="6">
    <location>
        <begin position="8"/>
        <end position="19"/>
    </location>
</feature>
<evidence type="ECO:0000313" key="8">
    <source>
        <dbReference type="Proteomes" id="UP000740926"/>
    </source>
</evidence>
<dbReference type="NCBIfam" id="TIGR00231">
    <property type="entry name" value="small_GTP"/>
    <property type="match status" value="1"/>
</dbReference>
<evidence type="ECO:0000313" key="7">
    <source>
        <dbReference type="EMBL" id="KAG1567790.1"/>
    </source>
</evidence>
<keyword evidence="2" id="KW-0547">Nucleotide-binding</keyword>
<organism evidence="7 8">
    <name type="scientific">Rhizopus delemar</name>
    <dbReference type="NCBI Taxonomy" id="936053"/>
    <lineage>
        <taxon>Eukaryota</taxon>
        <taxon>Fungi</taxon>
        <taxon>Fungi incertae sedis</taxon>
        <taxon>Mucoromycota</taxon>
        <taxon>Mucoromycotina</taxon>
        <taxon>Mucoromycetes</taxon>
        <taxon>Mucorales</taxon>
        <taxon>Mucorineae</taxon>
        <taxon>Rhizopodaceae</taxon>
        <taxon>Rhizopus</taxon>
    </lineage>
</organism>
<evidence type="ECO:0000256" key="5">
    <source>
        <dbReference type="ARBA" id="ARBA00023289"/>
    </source>
</evidence>
<dbReference type="SUPFAM" id="SSF81901">
    <property type="entry name" value="HCP-like"/>
    <property type="match status" value="2"/>
</dbReference>
<sequence>MDSDDQLSDTSIHDTTPSWTLRVINPDADSDEERPISHSIPSTPELQPVNRRMSKVLVEPSFELLPPLKPIPSLFDDEEQTSTEPSTKQEVPPPQLPQHDPDLTSHFLQPAVIPENKRQRAQSITSVTPSQAPSHALSYQSKYAKASYSLTNNPDAIKLYRTMALKTKDPNVQLTYAKYLLEIAGLYDTKSTRTSHFSLLKPISSRMSYRSSIDSQRSTNSFDYNQQQHFTVPGGEMEEEKEENQSQNSKQKMLQEEGIRWIKKLANQKIGEAAYLLGSWLDRGLYGFKKNPTKALKYYEIAAKERVPEAMFAVARYHEKEQDYMTSFQLYEDAAALGLIEAIYRIAMIHLNGEFGSRQNVMAAIQLLVKACEKSTGSSCPEAPYTLGLLLLNDYPSVHIPNDLIQSYGGAFGAISYLDYAAEMGMSAAQYKLGSIYEQGRYNGRIDLNKAFQYYQMASQESPLAMVGLSRLYNQGIQVPQEQAEEQAYIFEHDDSQWIKTHSRDEDAAFQWCRMAAVKYRLPEACYLLGWYYEMGIGVPRNYKQAYRYYSKASKANHKQAKDRTLLLDHLIILLGDSGVGKTSLINQYANNKFSSHYKATIGADFLTKEIVINDDTLVTMQIWDTAGQERFQSLGVAFYRGADCCVLVYDVNNTASYQSLEGWHDEFLLQASPRDPDRFPFVILGNKVDVDKSKRTIPQKRTLAFCQAKGNIPHFETSAKEGTNIEEAFQLIAKSALQQESSIELYDEQSDPIRLDELDNSDVNKCAC</sequence>
<dbReference type="PANTHER" id="PTHR47981:SF20">
    <property type="entry name" value="RAS-RELATED PROTEIN RAB-7A"/>
    <property type="match status" value="1"/>
</dbReference>
<dbReference type="Gene3D" id="3.40.50.300">
    <property type="entry name" value="P-loop containing nucleotide triphosphate hydrolases"/>
    <property type="match status" value="1"/>
</dbReference>
<dbReference type="InterPro" id="IPR006597">
    <property type="entry name" value="Sel1-like"/>
</dbReference>
<evidence type="ECO:0000256" key="6">
    <source>
        <dbReference type="SAM" id="MobiDB-lite"/>
    </source>
</evidence>
<name>A0A9P6Z0W4_9FUNG</name>
<accession>A0A9P6Z0W4</accession>
<dbReference type="SMART" id="SM00671">
    <property type="entry name" value="SEL1"/>
    <property type="match status" value="5"/>
</dbReference>
<dbReference type="SMART" id="SM00173">
    <property type="entry name" value="RAS"/>
    <property type="match status" value="1"/>
</dbReference>
<keyword evidence="5" id="KW-0636">Prenylation</keyword>
<feature type="region of interest" description="Disordered" evidence="6">
    <location>
        <begin position="1"/>
        <end position="47"/>
    </location>
</feature>
<comment type="caution">
    <text evidence="7">The sequence shown here is derived from an EMBL/GenBank/DDBJ whole genome shotgun (WGS) entry which is preliminary data.</text>
</comment>
<keyword evidence="3" id="KW-0342">GTP-binding</keyword>
<dbReference type="Pfam" id="PF00071">
    <property type="entry name" value="Ras"/>
    <property type="match status" value="1"/>
</dbReference>
<dbReference type="PROSITE" id="PS51421">
    <property type="entry name" value="RAS"/>
    <property type="match status" value="1"/>
</dbReference>
<dbReference type="GO" id="GO:0003924">
    <property type="term" value="F:GTPase activity"/>
    <property type="evidence" value="ECO:0007669"/>
    <property type="project" value="InterPro"/>
</dbReference>
<evidence type="ECO:0000256" key="3">
    <source>
        <dbReference type="ARBA" id="ARBA00023134"/>
    </source>
</evidence>
<dbReference type="Gene3D" id="1.25.40.10">
    <property type="entry name" value="Tetratricopeptide repeat domain"/>
    <property type="match status" value="2"/>
</dbReference>
<dbReference type="SUPFAM" id="SSF52540">
    <property type="entry name" value="P-loop containing nucleoside triphosphate hydrolases"/>
    <property type="match status" value="1"/>
</dbReference>
<evidence type="ECO:0000256" key="1">
    <source>
        <dbReference type="ARBA" id="ARBA00006270"/>
    </source>
</evidence>
<dbReference type="FunFam" id="3.40.50.300:FF:000086">
    <property type="entry name" value="Ras-related small GTPase"/>
    <property type="match status" value="1"/>
</dbReference>
<dbReference type="AlphaFoldDB" id="A0A9P6Z0W4"/>
<evidence type="ECO:0000256" key="2">
    <source>
        <dbReference type="ARBA" id="ARBA00022741"/>
    </source>
</evidence>
<dbReference type="GO" id="GO:0005525">
    <property type="term" value="F:GTP binding"/>
    <property type="evidence" value="ECO:0007669"/>
    <property type="project" value="UniProtKB-KW"/>
</dbReference>
<reference evidence="7 8" key="1">
    <citation type="journal article" date="2020" name="Microb. Genom.">
        <title>Genetic diversity of clinical and environmental Mucorales isolates obtained from an investigation of mucormycosis cases among solid organ transplant recipients.</title>
        <authorList>
            <person name="Nguyen M.H."/>
            <person name="Kaul D."/>
            <person name="Muto C."/>
            <person name="Cheng S.J."/>
            <person name="Richter R.A."/>
            <person name="Bruno V.M."/>
            <person name="Liu G."/>
            <person name="Beyhan S."/>
            <person name="Sundermann A.J."/>
            <person name="Mounaud S."/>
            <person name="Pasculle A.W."/>
            <person name="Nierman W.C."/>
            <person name="Driscoll E."/>
            <person name="Cumbie R."/>
            <person name="Clancy C.J."/>
            <person name="Dupont C.L."/>
        </authorList>
    </citation>
    <scope>NUCLEOTIDE SEQUENCE [LARGE SCALE GENOMIC DNA]</scope>
    <source>
        <strain evidence="7 8">GL24</strain>
    </source>
</reference>
<feature type="region of interest" description="Disordered" evidence="6">
    <location>
        <begin position="67"/>
        <end position="104"/>
    </location>
</feature>
<dbReference type="EMBL" id="JAANIU010001315">
    <property type="protein sequence ID" value="KAG1567790.1"/>
    <property type="molecule type" value="Genomic_DNA"/>
</dbReference>
<dbReference type="Proteomes" id="UP000740926">
    <property type="component" value="Unassembled WGS sequence"/>
</dbReference>
<keyword evidence="8" id="KW-1185">Reference proteome</keyword>
<evidence type="ECO:0000256" key="4">
    <source>
        <dbReference type="ARBA" id="ARBA00023288"/>
    </source>
</evidence>
<dbReference type="CDD" id="cd01862">
    <property type="entry name" value="Rab7"/>
    <property type="match status" value="1"/>
</dbReference>
<dbReference type="Pfam" id="PF08238">
    <property type="entry name" value="Sel1"/>
    <property type="match status" value="7"/>
</dbReference>
<dbReference type="InterPro" id="IPR011990">
    <property type="entry name" value="TPR-like_helical_dom_sf"/>
</dbReference>
<dbReference type="SMART" id="SM00176">
    <property type="entry name" value="RAN"/>
    <property type="match status" value="1"/>
</dbReference>
<dbReference type="GO" id="GO:0032889">
    <property type="term" value="P:regulation of vacuole fusion, non-autophagic"/>
    <property type="evidence" value="ECO:0007669"/>
    <property type="project" value="TreeGrafter"/>
</dbReference>
<dbReference type="SMART" id="SM00175">
    <property type="entry name" value="RAB"/>
    <property type="match status" value="1"/>
</dbReference>
<proteinExistence type="inferred from homology"/>
<dbReference type="SMART" id="SM00174">
    <property type="entry name" value="RHO"/>
    <property type="match status" value="1"/>
</dbReference>
<dbReference type="InterPro" id="IPR005225">
    <property type="entry name" value="Small_GTP-bd"/>
</dbReference>
<dbReference type="InterPro" id="IPR001806">
    <property type="entry name" value="Small_GTPase"/>
</dbReference>
<dbReference type="PRINTS" id="PR00449">
    <property type="entry name" value="RASTRNSFRMNG"/>
</dbReference>
<dbReference type="PANTHER" id="PTHR47981">
    <property type="entry name" value="RAB FAMILY"/>
    <property type="match status" value="1"/>
</dbReference>
<dbReference type="GO" id="GO:0000329">
    <property type="term" value="C:fungal-type vacuole membrane"/>
    <property type="evidence" value="ECO:0007669"/>
    <property type="project" value="TreeGrafter"/>
</dbReference>
<keyword evidence="4" id="KW-0449">Lipoprotein</keyword>
<dbReference type="InterPro" id="IPR027417">
    <property type="entry name" value="P-loop_NTPase"/>
</dbReference>
<protein>
    <submittedName>
        <fullName evidence="7">Uncharacterized protein</fullName>
    </submittedName>
</protein>
<dbReference type="GO" id="GO:0005770">
    <property type="term" value="C:late endosome"/>
    <property type="evidence" value="ECO:0007669"/>
    <property type="project" value="TreeGrafter"/>
</dbReference>